<dbReference type="AlphaFoldDB" id="A0AB34IU13"/>
<keyword evidence="8" id="KW-0732">Signal</keyword>
<dbReference type="InterPro" id="IPR050239">
    <property type="entry name" value="Sigma-70_RNA_pol_init_factors"/>
</dbReference>
<dbReference type="SUPFAM" id="SSF88946">
    <property type="entry name" value="Sigma2 domain of RNA polymerase sigma factors"/>
    <property type="match status" value="1"/>
</dbReference>
<dbReference type="GO" id="GO:0016987">
    <property type="term" value="F:sigma factor activity"/>
    <property type="evidence" value="ECO:0007669"/>
    <property type="project" value="UniProtKB-KW"/>
</dbReference>
<dbReference type="InterPro" id="IPR009042">
    <property type="entry name" value="RNA_pol_sigma70_r1_2"/>
</dbReference>
<dbReference type="PRINTS" id="PR00046">
    <property type="entry name" value="SIGMA70FCT"/>
</dbReference>
<comment type="similarity">
    <text evidence="1">Belongs to the sigma-70 factor family.</text>
</comment>
<feature type="chain" id="PRO_5044261060" description="RNA polymerase sigma-70 domain-containing protein" evidence="8">
    <location>
        <begin position="26"/>
        <end position="401"/>
    </location>
</feature>
<feature type="domain" description="RNA polymerase sigma-70 region 3" evidence="10">
    <location>
        <begin position="247"/>
        <end position="311"/>
    </location>
</feature>
<keyword evidence="6" id="KW-0175">Coiled coil</keyword>
<feature type="compositionally biased region" description="Low complexity" evidence="7">
    <location>
        <begin position="45"/>
        <end position="58"/>
    </location>
</feature>
<reference evidence="13 14" key="1">
    <citation type="journal article" date="2024" name="Science">
        <title>Giant polyketide synthase enzymes in the biosynthesis of giant marine polyether toxins.</title>
        <authorList>
            <person name="Fallon T.R."/>
            <person name="Shende V.V."/>
            <person name="Wierzbicki I.H."/>
            <person name="Pendleton A.L."/>
            <person name="Watervoot N.F."/>
            <person name="Auber R.P."/>
            <person name="Gonzalez D.J."/>
            <person name="Wisecaver J.H."/>
            <person name="Moore B.S."/>
        </authorList>
    </citation>
    <scope>NUCLEOTIDE SEQUENCE [LARGE SCALE GENOMIC DNA]</scope>
    <source>
        <strain evidence="13 14">12B1</strain>
    </source>
</reference>
<evidence type="ECO:0000313" key="14">
    <source>
        <dbReference type="Proteomes" id="UP001515480"/>
    </source>
</evidence>
<dbReference type="PANTHER" id="PTHR30603">
    <property type="entry name" value="RNA POLYMERASE SIGMA FACTOR RPO"/>
    <property type="match status" value="1"/>
</dbReference>
<keyword evidence="2" id="KW-0805">Transcription regulation</keyword>
<feature type="domain" description="RNA polymerase sigma-70 region 1.2" evidence="9">
    <location>
        <begin position="86"/>
        <end position="117"/>
    </location>
</feature>
<dbReference type="InterPro" id="IPR007630">
    <property type="entry name" value="RNA_pol_sigma70_r4"/>
</dbReference>
<dbReference type="EMBL" id="JBGBPQ010000019">
    <property type="protein sequence ID" value="KAL1504899.1"/>
    <property type="molecule type" value="Genomic_DNA"/>
</dbReference>
<evidence type="ECO:0000256" key="3">
    <source>
        <dbReference type="ARBA" id="ARBA00023082"/>
    </source>
</evidence>
<gene>
    <name evidence="13" type="ORF">AB1Y20_008668</name>
</gene>
<sequence>MRRAVHLGRACAALLFSLLLPLAGSFILPTTRSLAARVRQPAWRAAAPAPPQTALTPWEDVEADASPSRASPRGRRKAAEPTPSSDPIMWYMESISSRRMLTQEQEIELAREMRRADALRAKQQELERSLGRVPTAEETSAALCLAPAELEQQLRRGEAAREQMLESNLRLVVWIAKRYTNKGILMEDLIQEGNLGLIRATDLFDPERKLRFATYATHWIRQGVTRALACQSRTIRLPVYVHDFLMRLKQARAVLTAQLGRSATEEELAEAIGVNVTRVRDAATLPTTVSLDLPLSKQDGSTGTLVDLVRSSKPEPAELCDVSALRSELELLLKLELPTVERDMLRLIYGLDDGTPKSRVKVATMLNITRSRAARLEKNAMARLRTPSSKARLEDFLDLHV</sequence>
<evidence type="ECO:0000259" key="10">
    <source>
        <dbReference type="Pfam" id="PF04539"/>
    </source>
</evidence>
<dbReference type="PANTHER" id="PTHR30603:SF47">
    <property type="entry name" value="RNA POLYMERASE SIGMA FACTOR SIGD, CHLOROPLASTIC"/>
    <property type="match status" value="1"/>
</dbReference>
<dbReference type="Gene3D" id="1.10.601.10">
    <property type="entry name" value="RNA Polymerase Primary Sigma Factor"/>
    <property type="match status" value="1"/>
</dbReference>
<evidence type="ECO:0000313" key="13">
    <source>
        <dbReference type="EMBL" id="KAL1504899.1"/>
    </source>
</evidence>
<evidence type="ECO:0000259" key="12">
    <source>
        <dbReference type="Pfam" id="PF04545"/>
    </source>
</evidence>
<dbReference type="Pfam" id="PF04545">
    <property type="entry name" value="Sigma70_r4"/>
    <property type="match status" value="1"/>
</dbReference>
<dbReference type="InterPro" id="IPR013324">
    <property type="entry name" value="RNA_pol_sigma_r3/r4-like"/>
</dbReference>
<comment type="caution">
    <text evidence="13">The sequence shown here is derived from an EMBL/GenBank/DDBJ whole genome shotgun (WGS) entry which is preliminary data.</text>
</comment>
<dbReference type="InterPro" id="IPR007627">
    <property type="entry name" value="RNA_pol_sigma70_r2"/>
</dbReference>
<feature type="region of interest" description="Disordered" evidence="7">
    <location>
        <begin position="45"/>
        <end position="88"/>
    </location>
</feature>
<dbReference type="InterPro" id="IPR036388">
    <property type="entry name" value="WH-like_DNA-bd_sf"/>
</dbReference>
<keyword evidence="4" id="KW-0238">DNA-binding</keyword>
<dbReference type="SUPFAM" id="SSF88659">
    <property type="entry name" value="Sigma3 and sigma4 domains of RNA polymerase sigma factors"/>
    <property type="match status" value="2"/>
</dbReference>
<protein>
    <recommendedName>
        <fullName evidence="15">RNA polymerase sigma-70 domain-containing protein</fullName>
    </recommendedName>
</protein>
<dbReference type="InterPro" id="IPR000943">
    <property type="entry name" value="RNA_pol_sigma70"/>
</dbReference>
<dbReference type="Gene3D" id="1.10.10.10">
    <property type="entry name" value="Winged helix-like DNA-binding domain superfamily/Winged helix DNA-binding domain"/>
    <property type="match status" value="2"/>
</dbReference>
<dbReference type="Proteomes" id="UP001515480">
    <property type="component" value="Unassembled WGS sequence"/>
</dbReference>
<feature type="signal peptide" evidence="8">
    <location>
        <begin position="1"/>
        <end position="25"/>
    </location>
</feature>
<dbReference type="InterPro" id="IPR007624">
    <property type="entry name" value="RNA_pol_sigma70_r3"/>
</dbReference>
<dbReference type="InterPro" id="IPR014284">
    <property type="entry name" value="RNA_pol_sigma-70_dom"/>
</dbReference>
<evidence type="ECO:0000256" key="4">
    <source>
        <dbReference type="ARBA" id="ARBA00023125"/>
    </source>
</evidence>
<dbReference type="NCBIfam" id="TIGR02937">
    <property type="entry name" value="sigma70-ECF"/>
    <property type="match status" value="1"/>
</dbReference>
<dbReference type="Pfam" id="PF04542">
    <property type="entry name" value="Sigma70_r2"/>
    <property type="match status" value="1"/>
</dbReference>
<keyword evidence="5" id="KW-0804">Transcription</keyword>
<dbReference type="Pfam" id="PF00140">
    <property type="entry name" value="Sigma70_r1_2"/>
    <property type="match status" value="1"/>
</dbReference>
<evidence type="ECO:0000256" key="5">
    <source>
        <dbReference type="ARBA" id="ARBA00023163"/>
    </source>
</evidence>
<evidence type="ECO:0000256" key="2">
    <source>
        <dbReference type="ARBA" id="ARBA00023015"/>
    </source>
</evidence>
<evidence type="ECO:0000259" key="9">
    <source>
        <dbReference type="Pfam" id="PF00140"/>
    </source>
</evidence>
<evidence type="ECO:0000259" key="11">
    <source>
        <dbReference type="Pfam" id="PF04542"/>
    </source>
</evidence>
<feature type="domain" description="RNA polymerase sigma-70 region 2" evidence="11">
    <location>
        <begin position="165"/>
        <end position="234"/>
    </location>
</feature>
<evidence type="ECO:0000256" key="8">
    <source>
        <dbReference type="SAM" id="SignalP"/>
    </source>
</evidence>
<dbReference type="GO" id="GO:0006352">
    <property type="term" value="P:DNA-templated transcription initiation"/>
    <property type="evidence" value="ECO:0007669"/>
    <property type="project" value="InterPro"/>
</dbReference>
<name>A0AB34IU13_PRYPA</name>
<evidence type="ECO:0000256" key="1">
    <source>
        <dbReference type="ARBA" id="ARBA00007788"/>
    </source>
</evidence>
<evidence type="ECO:0008006" key="15">
    <source>
        <dbReference type="Google" id="ProtNLM"/>
    </source>
</evidence>
<evidence type="ECO:0000256" key="6">
    <source>
        <dbReference type="SAM" id="Coils"/>
    </source>
</evidence>
<proteinExistence type="inferred from homology"/>
<dbReference type="GO" id="GO:0003677">
    <property type="term" value="F:DNA binding"/>
    <property type="evidence" value="ECO:0007669"/>
    <property type="project" value="UniProtKB-KW"/>
</dbReference>
<dbReference type="Pfam" id="PF04539">
    <property type="entry name" value="Sigma70_r3"/>
    <property type="match status" value="1"/>
</dbReference>
<dbReference type="InterPro" id="IPR013325">
    <property type="entry name" value="RNA_pol_sigma_r2"/>
</dbReference>
<feature type="coiled-coil region" evidence="6">
    <location>
        <begin position="102"/>
        <end position="129"/>
    </location>
</feature>
<organism evidence="13 14">
    <name type="scientific">Prymnesium parvum</name>
    <name type="common">Toxic golden alga</name>
    <dbReference type="NCBI Taxonomy" id="97485"/>
    <lineage>
        <taxon>Eukaryota</taxon>
        <taxon>Haptista</taxon>
        <taxon>Haptophyta</taxon>
        <taxon>Prymnesiophyceae</taxon>
        <taxon>Prymnesiales</taxon>
        <taxon>Prymnesiaceae</taxon>
        <taxon>Prymnesium</taxon>
    </lineage>
</organism>
<keyword evidence="14" id="KW-1185">Reference proteome</keyword>
<evidence type="ECO:0000256" key="7">
    <source>
        <dbReference type="SAM" id="MobiDB-lite"/>
    </source>
</evidence>
<accession>A0AB34IU13</accession>
<feature type="domain" description="RNA polymerase sigma-70 region 4" evidence="12">
    <location>
        <begin position="336"/>
        <end position="385"/>
    </location>
</feature>
<keyword evidence="3" id="KW-0731">Sigma factor</keyword>